<dbReference type="PANTHER" id="PTHR31170">
    <property type="entry name" value="BNAC04G53230D PROTEIN"/>
    <property type="match status" value="1"/>
</dbReference>
<feature type="transmembrane region" description="Helical" evidence="1">
    <location>
        <begin position="433"/>
        <end position="454"/>
    </location>
</feature>
<keyword evidence="1" id="KW-1133">Transmembrane helix</keyword>
<dbReference type="PANTHER" id="PTHR31170:SF25">
    <property type="entry name" value="BNAA09G04570D PROTEIN"/>
    <property type="match status" value="1"/>
</dbReference>
<dbReference type="AlphaFoldDB" id="A0A0E0MMX9"/>
<sequence>MADRNTDDIRICIPITEMTSTMVRLPVYMLEGNNRGLFEPRVISIGPYHRGHESTLIMEAHKEQVLEGFFQRPGNVSRQEYIADVTANCFQQALRCYSGNTDGYTAEMLMRDGCFIIELLLRWNKKEDVHDNYVRVMSNSIYYDLLLVDNQLPFFVLTMIFSKVKGHINENHTTRLLDLVIDFFNHEGQFSWANLGQYSDSSNACRVPHLLEDVCQVRHLLDLQYKFVVGRNMGNNDNEPTLSDSCPFSLCGNIRHTPPSVPLGIPGANELQDDGVRFHVSKNKLSKMFDVTFKRKTMRIPHFKINFGSKILLANLFAYDQILFHRSNQSTDQPGNNVGPVTSYVVLMNALINAREDVVVLQREGILDNLLSNEEEVASFFNNLGRCTLVDVSKHRYTSMFHDVNKYWRNKFNCCRYFAIFSMKHCRNPWTCLSLLGAILLLLISSTSMIFAILKFARG</sequence>
<accession>A0A0E0MMX9</accession>
<dbReference type="Proteomes" id="UP000026962">
    <property type="component" value="Chromosome 12"/>
</dbReference>
<dbReference type="STRING" id="4537.A0A0E0MMX9"/>
<evidence type="ECO:0000256" key="1">
    <source>
        <dbReference type="SAM" id="Phobius"/>
    </source>
</evidence>
<organism evidence="2">
    <name type="scientific">Oryza punctata</name>
    <name type="common">Red rice</name>
    <dbReference type="NCBI Taxonomy" id="4537"/>
    <lineage>
        <taxon>Eukaryota</taxon>
        <taxon>Viridiplantae</taxon>
        <taxon>Streptophyta</taxon>
        <taxon>Embryophyta</taxon>
        <taxon>Tracheophyta</taxon>
        <taxon>Spermatophyta</taxon>
        <taxon>Magnoliopsida</taxon>
        <taxon>Liliopsida</taxon>
        <taxon>Poales</taxon>
        <taxon>Poaceae</taxon>
        <taxon>BOP clade</taxon>
        <taxon>Oryzoideae</taxon>
        <taxon>Oryzeae</taxon>
        <taxon>Oryzinae</taxon>
        <taxon>Oryza</taxon>
    </lineage>
</organism>
<evidence type="ECO:0000313" key="3">
    <source>
        <dbReference type="Proteomes" id="UP000026962"/>
    </source>
</evidence>
<proteinExistence type="predicted"/>
<reference evidence="2" key="2">
    <citation type="submission" date="2018-05" db="EMBL/GenBank/DDBJ databases">
        <title>OpunRS2 (Oryza punctata Reference Sequence Version 2).</title>
        <authorList>
            <person name="Zhang J."/>
            <person name="Kudrna D."/>
            <person name="Lee S."/>
            <person name="Talag J."/>
            <person name="Welchert J."/>
            <person name="Wing R.A."/>
        </authorList>
    </citation>
    <scope>NUCLEOTIDE SEQUENCE [LARGE SCALE GENOMIC DNA]</scope>
</reference>
<dbReference type="EnsemblPlants" id="OPUNC12G12290.1">
    <property type="protein sequence ID" value="OPUNC12G12290.1"/>
    <property type="gene ID" value="OPUNC12G12290"/>
</dbReference>
<keyword evidence="3" id="KW-1185">Reference proteome</keyword>
<dbReference type="InterPro" id="IPR004158">
    <property type="entry name" value="DUF247_pln"/>
</dbReference>
<evidence type="ECO:0000313" key="2">
    <source>
        <dbReference type="EnsemblPlants" id="OPUNC12G12290.1"/>
    </source>
</evidence>
<protein>
    <submittedName>
        <fullName evidence="2">Uncharacterized protein</fullName>
    </submittedName>
</protein>
<dbReference type="eggNOG" id="ENOG502RY48">
    <property type="taxonomic scope" value="Eukaryota"/>
</dbReference>
<dbReference type="OMA" id="HESTLIM"/>
<reference evidence="2" key="1">
    <citation type="submission" date="2015-04" db="UniProtKB">
        <authorList>
            <consortium name="EnsemblPlants"/>
        </authorList>
    </citation>
    <scope>IDENTIFICATION</scope>
</reference>
<keyword evidence="1" id="KW-0812">Transmembrane</keyword>
<keyword evidence="1" id="KW-0472">Membrane</keyword>
<dbReference type="Pfam" id="PF03140">
    <property type="entry name" value="DUF247"/>
    <property type="match status" value="1"/>
</dbReference>
<dbReference type="HOGENOM" id="CLU_020188_0_4_1"/>
<name>A0A0E0MMX9_ORYPU</name>
<dbReference type="Gramene" id="OPUNC12G12290.1">
    <property type="protein sequence ID" value="OPUNC12G12290.1"/>
    <property type="gene ID" value="OPUNC12G12290"/>
</dbReference>